<dbReference type="EMBL" id="KV878603">
    <property type="protein sequence ID" value="OJJ52232.1"/>
    <property type="molecule type" value="Genomic_DNA"/>
</dbReference>
<dbReference type="OrthoDB" id="295274at2759"/>
<dbReference type="Gene3D" id="1.20.5.170">
    <property type="match status" value="1"/>
</dbReference>
<dbReference type="PROSITE" id="PS00036">
    <property type="entry name" value="BZIP_BASIC"/>
    <property type="match status" value="1"/>
</dbReference>
<feature type="region of interest" description="Disordered" evidence="4">
    <location>
        <begin position="115"/>
        <end position="179"/>
    </location>
</feature>
<keyword evidence="3" id="KW-0804">Transcription</keyword>
<dbReference type="STRING" id="1036612.A0A1L9SYC8"/>
<dbReference type="PANTHER" id="PTHR23351:SF24">
    <property type="entry name" value="ACTIVATING TRANSCRIPTION FACTOR 3-RELATED"/>
    <property type="match status" value="1"/>
</dbReference>
<dbReference type="AlphaFoldDB" id="A0A1L9SYC8"/>
<evidence type="ECO:0000313" key="6">
    <source>
        <dbReference type="EMBL" id="OJJ52232.1"/>
    </source>
</evidence>
<accession>A0A1L9SYC8</accession>
<dbReference type="InterPro" id="IPR004827">
    <property type="entry name" value="bZIP"/>
</dbReference>
<dbReference type="SMART" id="SM00338">
    <property type="entry name" value="BRLZ"/>
    <property type="match status" value="1"/>
</dbReference>
<dbReference type="PANTHER" id="PTHR23351">
    <property type="entry name" value="FOS TRANSCRIPTION FACTOR-RELATED"/>
    <property type="match status" value="1"/>
</dbReference>
<feature type="compositionally biased region" description="Polar residues" evidence="4">
    <location>
        <begin position="115"/>
        <end position="134"/>
    </location>
</feature>
<evidence type="ECO:0000259" key="5">
    <source>
        <dbReference type="PROSITE" id="PS50217"/>
    </source>
</evidence>
<keyword evidence="1" id="KW-0805">Transcription regulation</keyword>
<dbReference type="PROSITE" id="PS50217">
    <property type="entry name" value="BZIP"/>
    <property type="match status" value="1"/>
</dbReference>
<feature type="domain" description="BZIP" evidence="5">
    <location>
        <begin position="140"/>
        <end position="203"/>
    </location>
</feature>
<dbReference type="Pfam" id="PF00170">
    <property type="entry name" value="bZIP_1"/>
    <property type="match status" value="1"/>
</dbReference>
<dbReference type="GO" id="GO:0000981">
    <property type="term" value="F:DNA-binding transcription factor activity, RNA polymerase II-specific"/>
    <property type="evidence" value="ECO:0007669"/>
    <property type="project" value="TreeGrafter"/>
</dbReference>
<organism evidence="6 7">
    <name type="scientific">Aspergillus sydowii CBS 593.65</name>
    <dbReference type="NCBI Taxonomy" id="1036612"/>
    <lineage>
        <taxon>Eukaryota</taxon>
        <taxon>Fungi</taxon>
        <taxon>Dikarya</taxon>
        <taxon>Ascomycota</taxon>
        <taxon>Pezizomycotina</taxon>
        <taxon>Eurotiomycetes</taxon>
        <taxon>Eurotiomycetidae</taxon>
        <taxon>Eurotiales</taxon>
        <taxon>Aspergillaceae</taxon>
        <taxon>Aspergillus</taxon>
        <taxon>Aspergillus subgen. Nidulantes</taxon>
    </lineage>
</organism>
<sequence length="232" mass="26167">MSTQAVFYHTDLSLDLSVAPESLLLGNGFSPEFLSLSSLENGMQHQDTGIPSIPFSLDQAEGGDTGLPCFFNYALQPAPRDSDEELRDTEVNQAPPLLPSFSSNADHDAEFSSNNIQISPHSELSSIKSSTPLCRQNRDTDKRTRHLERNRAAATKSRQKKKRETDQLQNQFQKVSRRRSGLEDEIKSLRSQLLSLKDQMLMRSRCDDNAIHLHLGRMVKQARKHDSISIIY</sequence>
<dbReference type="Proteomes" id="UP000184356">
    <property type="component" value="Unassembled WGS sequence"/>
</dbReference>
<dbReference type="RefSeq" id="XP_040696038.1">
    <property type="nucleotide sequence ID" value="XM_040848427.1"/>
</dbReference>
<proteinExistence type="predicted"/>
<dbReference type="GO" id="GO:0005634">
    <property type="term" value="C:nucleus"/>
    <property type="evidence" value="ECO:0007669"/>
    <property type="project" value="TreeGrafter"/>
</dbReference>
<keyword evidence="2" id="KW-0238">DNA-binding</keyword>
<dbReference type="InterPro" id="IPR000837">
    <property type="entry name" value="AP-1"/>
</dbReference>
<evidence type="ECO:0000256" key="1">
    <source>
        <dbReference type="ARBA" id="ARBA00023015"/>
    </source>
</evidence>
<dbReference type="SUPFAM" id="SSF57959">
    <property type="entry name" value="Leucine zipper domain"/>
    <property type="match status" value="1"/>
</dbReference>
<dbReference type="VEuPathDB" id="FungiDB:ASPSYDRAFT_52087"/>
<gene>
    <name evidence="6" type="ORF">ASPSYDRAFT_52087</name>
</gene>
<dbReference type="GeneID" id="63764500"/>
<feature type="compositionally biased region" description="Basic and acidic residues" evidence="4">
    <location>
        <begin position="136"/>
        <end position="151"/>
    </location>
</feature>
<name>A0A1L9SYC8_9EURO</name>
<reference evidence="7" key="1">
    <citation type="journal article" date="2017" name="Genome Biol.">
        <title>Comparative genomics reveals high biological diversity and specific adaptations in the industrially and medically important fungal genus Aspergillus.</title>
        <authorList>
            <person name="de Vries R.P."/>
            <person name="Riley R."/>
            <person name="Wiebenga A."/>
            <person name="Aguilar-Osorio G."/>
            <person name="Amillis S."/>
            <person name="Uchima C.A."/>
            <person name="Anderluh G."/>
            <person name="Asadollahi M."/>
            <person name="Askin M."/>
            <person name="Barry K."/>
            <person name="Battaglia E."/>
            <person name="Bayram O."/>
            <person name="Benocci T."/>
            <person name="Braus-Stromeyer S.A."/>
            <person name="Caldana C."/>
            <person name="Canovas D."/>
            <person name="Cerqueira G.C."/>
            <person name="Chen F."/>
            <person name="Chen W."/>
            <person name="Choi C."/>
            <person name="Clum A."/>
            <person name="Dos Santos R.A."/>
            <person name="Damasio A.R."/>
            <person name="Diallinas G."/>
            <person name="Emri T."/>
            <person name="Fekete E."/>
            <person name="Flipphi M."/>
            <person name="Freyberg S."/>
            <person name="Gallo A."/>
            <person name="Gournas C."/>
            <person name="Habgood R."/>
            <person name="Hainaut M."/>
            <person name="Harispe M.L."/>
            <person name="Henrissat B."/>
            <person name="Hilden K.S."/>
            <person name="Hope R."/>
            <person name="Hossain A."/>
            <person name="Karabika E."/>
            <person name="Karaffa L."/>
            <person name="Karanyi Z."/>
            <person name="Krasevec N."/>
            <person name="Kuo A."/>
            <person name="Kusch H."/>
            <person name="LaButti K."/>
            <person name="Lagendijk E.L."/>
            <person name="Lapidus A."/>
            <person name="Levasseur A."/>
            <person name="Lindquist E."/>
            <person name="Lipzen A."/>
            <person name="Logrieco A.F."/>
            <person name="MacCabe A."/>
            <person name="Maekelae M.R."/>
            <person name="Malavazi I."/>
            <person name="Melin P."/>
            <person name="Meyer V."/>
            <person name="Mielnichuk N."/>
            <person name="Miskei M."/>
            <person name="Molnar A.P."/>
            <person name="Mule G."/>
            <person name="Ngan C.Y."/>
            <person name="Orejas M."/>
            <person name="Orosz E."/>
            <person name="Ouedraogo J.P."/>
            <person name="Overkamp K.M."/>
            <person name="Park H.-S."/>
            <person name="Perrone G."/>
            <person name="Piumi F."/>
            <person name="Punt P.J."/>
            <person name="Ram A.F."/>
            <person name="Ramon A."/>
            <person name="Rauscher S."/>
            <person name="Record E."/>
            <person name="Riano-Pachon D.M."/>
            <person name="Robert V."/>
            <person name="Roehrig J."/>
            <person name="Ruller R."/>
            <person name="Salamov A."/>
            <person name="Salih N.S."/>
            <person name="Samson R.A."/>
            <person name="Sandor E."/>
            <person name="Sanguinetti M."/>
            <person name="Schuetze T."/>
            <person name="Sepcic K."/>
            <person name="Shelest E."/>
            <person name="Sherlock G."/>
            <person name="Sophianopoulou V."/>
            <person name="Squina F.M."/>
            <person name="Sun H."/>
            <person name="Susca A."/>
            <person name="Todd R.B."/>
            <person name="Tsang A."/>
            <person name="Unkles S.E."/>
            <person name="van de Wiele N."/>
            <person name="van Rossen-Uffink D."/>
            <person name="Oliveira J.V."/>
            <person name="Vesth T.C."/>
            <person name="Visser J."/>
            <person name="Yu J.-H."/>
            <person name="Zhou M."/>
            <person name="Andersen M.R."/>
            <person name="Archer D.B."/>
            <person name="Baker S.E."/>
            <person name="Benoit I."/>
            <person name="Brakhage A.A."/>
            <person name="Braus G.H."/>
            <person name="Fischer R."/>
            <person name="Frisvad J.C."/>
            <person name="Goldman G.H."/>
            <person name="Houbraken J."/>
            <person name="Oakley B."/>
            <person name="Pocsi I."/>
            <person name="Scazzocchio C."/>
            <person name="Seiboth B."/>
            <person name="vanKuyk P.A."/>
            <person name="Wortman J."/>
            <person name="Dyer P.S."/>
            <person name="Grigoriev I.V."/>
        </authorList>
    </citation>
    <scope>NUCLEOTIDE SEQUENCE [LARGE SCALE GENOMIC DNA]</scope>
    <source>
        <strain evidence="7">CBS 593.65</strain>
    </source>
</reference>
<dbReference type="InterPro" id="IPR046347">
    <property type="entry name" value="bZIP_sf"/>
</dbReference>
<evidence type="ECO:0000256" key="2">
    <source>
        <dbReference type="ARBA" id="ARBA00023125"/>
    </source>
</evidence>
<evidence type="ECO:0000313" key="7">
    <source>
        <dbReference type="Proteomes" id="UP000184356"/>
    </source>
</evidence>
<dbReference type="CDD" id="cd14687">
    <property type="entry name" value="bZIP_ATF2"/>
    <property type="match status" value="1"/>
</dbReference>
<keyword evidence="7" id="KW-1185">Reference proteome</keyword>
<dbReference type="GO" id="GO:0000978">
    <property type="term" value="F:RNA polymerase II cis-regulatory region sequence-specific DNA binding"/>
    <property type="evidence" value="ECO:0007669"/>
    <property type="project" value="TreeGrafter"/>
</dbReference>
<evidence type="ECO:0000256" key="4">
    <source>
        <dbReference type="SAM" id="MobiDB-lite"/>
    </source>
</evidence>
<evidence type="ECO:0000256" key="3">
    <source>
        <dbReference type="ARBA" id="ARBA00023163"/>
    </source>
</evidence>
<protein>
    <recommendedName>
        <fullName evidence="5">BZIP domain-containing protein</fullName>
    </recommendedName>
</protein>